<dbReference type="Gene3D" id="3.30.160.60">
    <property type="entry name" value="Classic Zinc Finger"/>
    <property type="match status" value="1"/>
</dbReference>
<dbReference type="AlphaFoldDB" id="A0A7G2CAA0"/>
<feature type="compositionally biased region" description="Low complexity" evidence="5">
    <location>
        <begin position="96"/>
        <end position="144"/>
    </location>
</feature>
<dbReference type="EMBL" id="LR877150">
    <property type="protein sequence ID" value="CAD2215991.1"/>
    <property type="molecule type" value="Genomic_DNA"/>
</dbReference>
<feature type="compositionally biased region" description="Polar residues" evidence="5">
    <location>
        <begin position="185"/>
        <end position="195"/>
    </location>
</feature>
<evidence type="ECO:0000256" key="1">
    <source>
        <dbReference type="ARBA" id="ARBA00022723"/>
    </source>
</evidence>
<evidence type="ECO:0000313" key="8">
    <source>
        <dbReference type="Proteomes" id="UP000515908"/>
    </source>
</evidence>
<dbReference type="Pfam" id="PF13913">
    <property type="entry name" value="zf-C2HC_2"/>
    <property type="match status" value="1"/>
</dbReference>
<sequence>MIEWERGDPASRGPKPVDPETHDKRMKERGMDPTAAPGAAGGGGGMGGGGGRKAQYTDAYNQAQMEAFNQNALSPCPNCGRTFLPDRLQVHLRSCKPGSAAKPPPRAAAKSSTAPVSNPVTTNTNTEASTAAPTKSPSAARPSTGPTEKPIRASGSYAIPESAGEDSVPPGAAPKGAAAQAVSKRPSQSRKTPVTVNEKRVDSDEDSEGEIQFEEEPLMPPSVMQGRRSSMSAVQHEVEHETSSPSRPLPWSRASPARSTRWTPTKPASGARQVKLITMRITPTVI</sequence>
<dbReference type="InterPro" id="IPR049899">
    <property type="entry name" value="Znf_C2HC_C3H"/>
</dbReference>
<feature type="compositionally biased region" description="Basic and acidic residues" evidence="5">
    <location>
        <begin position="1"/>
        <end position="31"/>
    </location>
</feature>
<proteinExistence type="predicted"/>
<dbReference type="OrthoDB" id="265955at2759"/>
<reference evidence="7 8" key="1">
    <citation type="submission" date="2020-08" db="EMBL/GenBank/DDBJ databases">
        <authorList>
            <person name="Newling K."/>
            <person name="Davey J."/>
            <person name="Forrester S."/>
        </authorList>
    </citation>
    <scope>NUCLEOTIDE SEQUENCE [LARGE SCALE GENOMIC DNA]</scope>
    <source>
        <strain evidence="8">Crithidia deanei Carvalho (ATCC PRA-265)</strain>
    </source>
</reference>
<feature type="region of interest" description="Disordered" evidence="5">
    <location>
        <begin position="1"/>
        <end position="54"/>
    </location>
</feature>
<feature type="compositionally biased region" description="Acidic residues" evidence="5">
    <location>
        <begin position="203"/>
        <end position="217"/>
    </location>
</feature>
<protein>
    <submittedName>
        <fullName evidence="7">Zinc-finger of a C2HC-type, putative</fullName>
    </submittedName>
</protein>
<evidence type="ECO:0000256" key="4">
    <source>
        <dbReference type="PROSITE-ProRule" id="PRU01371"/>
    </source>
</evidence>
<evidence type="ECO:0000259" key="6">
    <source>
        <dbReference type="PROSITE" id="PS52027"/>
    </source>
</evidence>
<name>A0A7G2CAA0_9TRYP</name>
<keyword evidence="8" id="KW-1185">Reference proteome</keyword>
<dbReference type="VEuPathDB" id="TriTrypDB:ADEAN_000344900"/>
<evidence type="ECO:0000256" key="2">
    <source>
        <dbReference type="ARBA" id="ARBA00022771"/>
    </source>
</evidence>
<dbReference type="FunFam" id="3.30.160.60:FF:001258">
    <property type="entry name" value="Uncharacterized protein TCIL3000_10_13860"/>
    <property type="match status" value="1"/>
</dbReference>
<feature type="domain" description="C2HC/C3H-type" evidence="6">
    <location>
        <begin position="72"/>
        <end position="101"/>
    </location>
</feature>
<keyword evidence="1" id="KW-0479">Metal-binding</keyword>
<organism evidence="7 8">
    <name type="scientific">Angomonas deanei</name>
    <dbReference type="NCBI Taxonomy" id="59799"/>
    <lineage>
        <taxon>Eukaryota</taxon>
        <taxon>Discoba</taxon>
        <taxon>Euglenozoa</taxon>
        <taxon>Kinetoplastea</taxon>
        <taxon>Metakinetoplastina</taxon>
        <taxon>Trypanosomatida</taxon>
        <taxon>Trypanosomatidae</taxon>
        <taxon>Strigomonadinae</taxon>
        <taxon>Angomonas</taxon>
    </lineage>
</organism>
<evidence type="ECO:0000256" key="3">
    <source>
        <dbReference type="ARBA" id="ARBA00022833"/>
    </source>
</evidence>
<dbReference type="PROSITE" id="PS52027">
    <property type="entry name" value="ZF_C2HC_C3H"/>
    <property type="match status" value="1"/>
</dbReference>
<evidence type="ECO:0000313" key="7">
    <source>
        <dbReference type="EMBL" id="CAD2215991.1"/>
    </source>
</evidence>
<gene>
    <name evidence="7" type="ORF">ADEAN_000344900</name>
</gene>
<keyword evidence="2 4" id="KW-0863">Zinc-finger</keyword>
<keyword evidence="3" id="KW-0862">Zinc</keyword>
<evidence type="ECO:0000256" key="5">
    <source>
        <dbReference type="SAM" id="MobiDB-lite"/>
    </source>
</evidence>
<dbReference type="Proteomes" id="UP000515908">
    <property type="component" value="Chromosome 06"/>
</dbReference>
<dbReference type="GO" id="GO:0008270">
    <property type="term" value="F:zinc ion binding"/>
    <property type="evidence" value="ECO:0007669"/>
    <property type="project" value="UniProtKB-KW"/>
</dbReference>
<feature type="compositionally biased region" description="Low complexity" evidence="5">
    <location>
        <begin position="167"/>
        <end position="184"/>
    </location>
</feature>
<feature type="compositionally biased region" description="Gly residues" evidence="5">
    <location>
        <begin position="39"/>
        <end position="52"/>
    </location>
</feature>
<feature type="region of interest" description="Disordered" evidence="5">
    <location>
        <begin position="95"/>
        <end position="271"/>
    </location>
</feature>
<accession>A0A7G2CAA0</accession>